<keyword evidence="5" id="KW-1185">Reference proteome</keyword>
<proteinExistence type="inferred from homology"/>
<dbReference type="InterPro" id="IPR005632">
    <property type="entry name" value="Chaperone_Skp"/>
</dbReference>
<dbReference type="SUPFAM" id="SSF111384">
    <property type="entry name" value="OmpH-like"/>
    <property type="match status" value="1"/>
</dbReference>
<dbReference type="InterPro" id="IPR024930">
    <property type="entry name" value="Skp_dom_sf"/>
</dbReference>
<dbReference type="EMBL" id="JAPHEH010000001">
    <property type="protein sequence ID" value="MDG4476595.1"/>
    <property type="molecule type" value="Genomic_DNA"/>
</dbReference>
<dbReference type="Proteomes" id="UP001154240">
    <property type="component" value="Unassembled WGS sequence"/>
</dbReference>
<reference evidence="4" key="1">
    <citation type="journal article" date="2022" name="bioRxiv">
        <title>Thiovibrio frasassiensisgen. nov., sp. nov., an autotrophic, elemental sulfur disproportionating bacterium isolated from sulfidic karst sediment, and proposal of Thiovibrionaceae fam. nov.</title>
        <authorList>
            <person name="Aronson H."/>
            <person name="Thomas C."/>
            <person name="Bhattacharyya M."/>
            <person name="Eckstein S."/>
            <person name="Jensen S."/>
            <person name="Barco R."/>
            <person name="Macalady J."/>
            <person name="Amend J."/>
        </authorList>
    </citation>
    <scope>NUCLEOTIDE SEQUENCE</scope>
    <source>
        <strain evidence="4">RS19-109</strain>
    </source>
</reference>
<gene>
    <name evidence="4" type="ORF">OLX77_10570</name>
</gene>
<dbReference type="SMART" id="SM00935">
    <property type="entry name" value="OmpH"/>
    <property type="match status" value="1"/>
</dbReference>
<reference evidence="4" key="2">
    <citation type="submission" date="2022-10" db="EMBL/GenBank/DDBJ databases">
        <authorList>
            <person name="Aronson H.S."/>
        </authorList>
    </citation>
    <scope>NUCLEOTIDE SEQUENCE</scope>
    <source>
        <strain evidence="4">RS19-109</strain>
    </source>
</reference>
<accession>A0A9X4MI09</accession>
<dbReference type="PANTHER" id="PTHR35089">
    <property type="entry name" value="CHAPERONE PROTEIN SKP"/>
    <property type="match status" value="1"/>
</dbReference>
<dbReference type="Gene3D" id="3.30.910.20">
    <property type="entry name" value="Skp domain"/>
    <property type="match status" value="1"/>
</dbReference>
<dbReference type="Pfam" id="PF03938">
    <property type="entry name" value="OmpH"/>
    <property type="match status" value="1"/>
</dbReference>
<keyword evidence="2 3" id="KW-0732">Signal</keyword>
<evidence type="ECO:0000256" key="3">
    <source>
        <dbReference type="SAM" id="SignalP"/>
    </source>
</evidence>
<name>A0A9X4MI09_9BACT</name>
<dbReference type="GO" id="GO:0051082">
    <property type="term" value="F:unfolded protein binding"/>
    <property type="evidence" value="ECO:0007669"/>
    <property type="project" value="InterPro"/>
</dbReference>
<organism evidence="4 5">
    <name type="scientific">Thiovibrio frasassiensis</name>
    <dbReference type="NCBI Taxonomy" id="2984131"/>
    <lineage>
        <taxon>Bacteria</taxon>
        <taxon>Pseudomonadati</taxon>
        <taxon>Thermodesulfobacteriota</taxon>
        <taxon>Desulfobulbia</taxon>
        <taxon>Desulfobulbales</taxon>
        <taxon>Thiovibrionaceae</taxon>
        <taxon>Thiovibrio</taxon>
    </lineage>
</organism>
<comment type="similarity">
    <text evidence="1">Belongs to the Skp family.</text>
</comment>
<dbReference type="AlphaFoldDB" id="A0A9X4MI09"/>
<sequence>MKIKVLGGVLCVCVALCVSSVVALAAPERGKIATISIQQILGKSKAALDAQKILQAEVDKFQSKFKADEDALTAMKNEIEKKGSAWSDEVRAEKEREYQKRLRDYGMKTEDAKQEMQQLEKRYMEPILKQLHDVIADIGKKNGYSLILENTMKGLRNRTGLLYADDTLDISDQVQKELDSRLKK</sequence>
<evidence type="ECO:0000313" key="5">
    <source>
        <dbReference type="Proteomes" id="UP001154240"/>
    </source>
</evidence>
<feature type="chain" id="PRO_5040786118" evidence="3">
    <location>
        <begin position="26"/>
        <end position="184"/>
    </location>
</feature>
<feature type="signal peptide" evidence="3">
    <location>
        <begin position="1"/>
        <end position="25"/>
    </location>
</feature>
<dbReference type="GO" id="GO:0005829">
    <property type="term" value="C:cytosol"/>
    <property type="evidence" value="ECO:0007669"/>
    <property type="project" value="TreeGrafter"/>
</dbReference>
<evidence type="ECO:0000313" key="4">
    <source>
        <dbReference type="EMBL" id="MDG4476595.1"/>
    </source>
</evidence>
<dbReference type="GO" id="GO:0050821">
    <property type="term" value="P:protein stabilization"/>
    <property type="evidence" value="ECO:0007669"/>
    <property type="project" value="TreeGrafter"/>
</dbReference>
<evidence type="ECO:0000256" key="2">
    <source>
        <dbReference type="ARBA" id="ARBA00022729"/>
    </source>
</evidence>
<dbReference type="PANTHER" id="PTHR35089:SF1">
    <property type="entry name" value="CHAPERONE PROTEIN SKP"/>
    <property type="match status" value="1"/>
</dbReference>
<dbReference type="RefSeq" id="WP_307633560.1">
    <property type="nucleotide sequence ID" value="NZ_JAPHEH010000001.1"/>
</dbReference>
<protein>
    <submittedName>
        <fullName evidence="4">OmpH family outer membrane protein</fullName>
    </submittedName>
</protein>
<comment type="caution">
    <text evidence="4">The sequence shown here is derived from an EMBL/GenBank/DDBJ whole genome shotgun (WGS) entry which is preliminary data.</text>
</comment>
<evidence type="ECO:0000256" key="1">
    <source>
        <dbReference type="ARBA" id="ARBA00009091"/>
    </source>
</evidence>